<reference evidence="1" key="1">
    <citation type="submission" date="2020-07" db="EMBL/GenBank/DDBJ databases">
        <title>Multicomponent nature underlies the extraordinary mechanical properties of spider dragline silk.</title>
        <authorList>
            <person name="Kono N."/>
            <person name="Nakamura H."/>
            <person name="Mori M."/>
            <person name="Yoshida Y."/>
            <person name="Ohtoshi R."/>
            <person name="Malay A.D."/>
            <person name="Moran D.A.P."/>
            <person name="Tomita M."/>
            <person name="Numata K."/>
            <person name="Arakawa K."/>
        </authorList>
    </citation>
    <scope>NUCLEOTIDE SEQUENCE</scope>
</reference>
<name>A0A8X6KHE3_TRICU</name>
<accession>A0A8X6KHE3</accession>
<dbReference type="Proteomes" id="UP000887116">
    <property type="component" value="Unassembled WGS sequence"/>
</dbReference>
<sequence>SECELYLTLPEVSKILHGKFSLNNLLPDDDKCIDNDQLTFALNVSQWKTFQLPFIIKDFVVSNKSLWALGEDFYVDISSQLDPVLEVETGKEIKKNFMDTESDEFHSEDFETMVKVPSTQKYKPESEKFCIKCCLFDSSIIICSKDVQTLTWQLDVILSTKNSFFQEKNSQSSQLISYPLISFPLTYSQSFSGEYLFSKVKNDNLRPVITFLECDKSSDLGGTNKEQGNIFDKLLKSFPSPSSNCICLVGHPEGKLLYCLCSLNINEQHLVVDTQLEVLHDIKQPIAGIHFLKGSHCIEGNGLLLIGALGKVIYITAERLFTNSSVINIKKELFYVTTLYLMSNVKKYVICKESVIYTSDKGELWISEFSKRENNNSQKERELKFAQNTLTSHRFVNMTLLDEVKGIFLLVMQCGNIYLSKYSKKDDHDNAIVSFPPLMNEVMHQSSVLHNLNSVSRKQRDFFSAVSKFASLKYNGVQEFSETCSVIEIDKEPQKFIISINIKSTEKFDSNFWFVTAYLYNFYQKDSVVISKTEQFEADQTIVLEVEKLLLCSPHNSPFPLYVEVGLLLTLPENLMHEDIFSLIANQLPLYLKIKTFLLNELYILKEKSENCLQKTVGCKKSHKNILKRLYCKNLKTAIADVLHISPMNLIHYPQEFTICLSPKKAQIELNDKTTETFLIEKILTTIQNRNKSMNISQLNFLYCSDQDVSLNVSNNEDGTCITIHSKSFILLLGLRMAMMELLLNIQNTPTSSSSKYVSIPASVNKECEKLSKDLLDLYGQNVNAEDFLEKILSRYCRLRIISSMLPFS</sequence>
<dbReference type="AlphaFoldDB" id="A0A8X6KHE3"/>
<keyword evidence="2" id="KW-1185">Reference proteome</keyword>
<comment type="caution">
    <text evidence="1">The sequence shown here is derived from an EMBL/GenBank/DDBJ whole genome shotgun (WGS) entry which is preliminary data.</text>
</comment>
<organism evidence="1 2">
    <name type="scientific">Trichonephila clavata</name>
    <name type="common">Joro spider</name>
    <name type="synonym">Nephila clavata</name>
    <dbReference type="NCBI Taxonomy" id="2740835"/>
    <lineage>
        <taxon>Eukaryota</taxon>
        <taxon>Metazoa</taxon>
        <taxon>Ecdysozoa</taxon>
        <taxon>Arthropoda</taxon>
        <taxon>Chelicerata</taxon>
        <taxon>Arachnida</taxon>
        <taxon>Araneae</taxon>
        <taxon>Araneomorphae</taxon>
        <taxon>Entelegynae</taxon>
        <taxon>Araneoidea</taxon>
        <taxon>Nephilidae</taxon>
        <taxon>Trichonephila</taxon>
    </lineage>
</organism>
<protein>
    <submittedName>
        <fullName evidence="1">Uncharacterized protein</fullName>
    </submittedName>
</protein>
<proteinExistence type="predicted"/>
<evidence type="ECO:0000313" key="2">
    <source>
        <dbReference type="Proteomes" id="UP000887116"/>
    </source>
</evidence>
<evidence type="ECO:0000313" key="1">
    <source>
        <dbReference type="EMBL" id="GFQ73761.1"/>
    </source>
</evidence>
<feature type="non-terminal residue" evidence="1">
    <location>
        <position position="1"/>
    </location>
</feature>
<dbReference type="EMBL" id="BMAO01011453">
    <property type="protein sequence ID" value="GFQ73761.1"/>
    <property type="molecule type" value="Genomic_DNA"/>
</dbReference>
<dbReference type="OrthoDB" id="6424097at2759"/>
<gene>
    <name evidence="1" type="primary">AVEN_258451_1</name>
    <name evidence="1" type="ORF">TNCT_511681</name>
</gene>